<sequence>MGSVVALSLVTFSHAQKSGDKQQQKGADKPAPQLGKQVSADMSQESMITSMNGEFDIPNSDCKIGKFSCSGLSGTSDSYYYCDELGLRYTLKCQPGSKCVKYGDSISCDMVDDITDLTGATRSARSRVTPVDNSDYGISSYCKGKNSKNGSFCTVGREDNEYYYTCYNKKAKKIHCPNGSQCITGINGAYCAYKISDE</sequence>
<evidence type="ECO:0000256" key="1">
    <source>
        <dbReference type="SAM" id="MobiDB-lite"/>
    </source>
</evidence>
<protein>
    <recommendedName>
        <fullName evidence="5">Carbohydrate-binding module family 19 domain-containing protein</fullName>
    </recommendedName>
</protein>
<organism evidence="3 4">
    <name type="scientific">Smittium mucronatum</name>
    <dbReference type="NCBI Taxonomy" id="133383"/>
    <lineage>
        <taxon>Eukaryota</taxon>
        <taxon>Fungi</taxon>
        <taxon>Fungi incertae sedis</taxon>
        <taxon>Zoopagomycota</taxon>
        <taxon>Kickxellomycotina</taxon>
        <taxon>Harpellomycetes</taxon>
        <taxon>Harpellales</taxon>
        <taxon>Legeriomycetaceae</taxon>
        <taxon>Smittium</taxon>
    </lineage>
</organism>
<evidence type="ECO:0000313" key="4">
    <source>
        <dbReference type="Proteomes" id="UP000187455"/>
    </source>
</evidence>
<evidence type="ECO:0000256" key="2">
    <source>
        <dbReference type="SAM" id="SignalP"/>
    </source>
</evidence>
<feature type="region of interest" description="Disordered" evidence="1">
    <location>
        <begin position="16"/>
        <end position="42"/>
    </location>
</feature>
<gene>
    <name evidence="3" type="ORF">AYI68_g897</name>
</gene>
<keyword evidence="4" id="KW-1185">Reference proteome</keyword>
<accession>A0A1R0H708</accession>
<evidence type="ECO:0000313" key="3">
    <source>
        <dbReference type="EMBL" id="OLY84927.1"/>
    </source>
</evidence>
<proteinExistence type="predicted"/>
<evidence type="ECO:0008006" key="5">
    <source>
        <dbReference type="Google" id="ProtNLM"/>
    </source>
</evidence>
<dbReference type="EMBL" id="LSSL01000301">
    <property type="protein sequence ID" value="OLY84927.1"/>
    <property type="molecule type" value="Genomic_DNA"/>
</dbReference>
<feature type="chain" id="PRO_5013181214" description="Carbohydrate-binding module family 19 domain-containing protein" evidence="2">
    <location>
        <begin position="16"/>
        <end position="198"/>
    </location>
</feature>
<feature type="signal peptide" evidence="2">
    <location>
        <begin position="1"/>
        <end position="15"/>
    </location>
</feature>
<name>A0A1R0H708_9FUNG</name>
<comment type="caution">
    <text evidence="3">The sequence shown here is derived from an EMBL/GenBank/DDBJ whole genome shotgun (WGS) entry which is preliminary data.</text>
</comment>
<feature type="compositionally biased region" description="Basic and acidic residues" evidence="1">
    <location>
        <begin position="17"/>
        <end position="28"/>
    </location>
</feature>
<dbReference type="OrthoDB" id="10297732at2759"/>
<dbReference type="Proteomes" id="UP000187455">
    <property type="component" value="Unassembled WGS sequence"/>
</dbReference>
<keyword evidence="2" id="KW-0732">Signal</keyword>
<reference evidence="3 4" key="1">
    <citation type="journal article" date="2016" name="Mol. Biol. Evol.">
        <title>Genome-Wide Survey of Gut Fungi (Harpellales) Reveals the First Horizontally Transferred Ubiquitin Gene from a Mosquito Host.</title>
        <authorList>
            <person name="Wang Y."/>
            <person name="White M.M."/>
            <person name="Kvist S."/>
            <person name="Moncalvo J.M."/>
        </authorList>
    </citation>
    <scope>NUCLEOTIDE SEQUENCE [LARGE SCALE GENOMIC DNA]</scope>
    <source>
        <strain evidence="3 4">ALG-7-W6</strain>
    </source>
</reference>
<dbReference type="AlphaFoldDB" id="A0A1R0H708"/>